<organism evidence="21 22">
    <name type="scientific">Paenibacillus radicis</name>
    <name type="common">ex Gao et al. 2016</name>
    <dbReference type="NCBI Taxonomy" id="1737354"/>
    <lineage>
        <taxon>Bacteria</taxon>
        <taxon>Bacillati</taxon>
        <taxon>Bacillota</taxon>
        <taxon>Bacilli</taxon>
        <taxon>Bacillales</taxon>
        <taxon>Paenibacillaceae</taxon>
        <taxon>Paenibacillus</taxon>
    </lineage>
</organism>
<evidence type="ECO:0000256" key="13">
    <source>
        <dbReference type="ARBA" id="ARBA00022842"/>
    </source>
</evidence>
<evidence type="ECO:0000256" key="11">
    <source>
        <dbReference type="ARBA" id="ARBA00022777"/>
    </source>
</evidence>
<dbReference type="InterPro" id="IPR015813">
    <property type="entry name" value="Pyrv/PenolPyrv_kinase-like_dom"/>
</dbReference>
<evidence type="ECO:0000313" key="21">
    <source>
        <dbReference type="EMBL" id="GGG81517.1"/>
    </source>
</evidence>
<dbReference type="InterPro" id="IPR018209">
    <property type="entry name" value="Pyrv_Knase_AS"/>
</dbReference>
<proteinExistence type="inferred from homology"/>
<keyword evidence="10" id="KW-0547">Nucleotide-binding</keyword>
<sequence length="474" mass="51059">MRKTKIVCTMGPACDSTDVLKEMIQAGMNVARLNMAHGELEDHAGRIERIREAAQATNAIVPILLDIKGPEVRIGKLEEASYELKTGSTLTLTTEDIVGNGERIHVNYSELPLVIKSGDKILLDDGLIELEVQSAQGTEILCMILNGGIIKPRKGVNLPGIRTTLPGVTERDIRHIHFGIEQGIDIIAPSFVRRAEDILQIRELLQANGASHIQIISKIENEEGVDNLDAIIEASDGIMVARGDLGVEIPVEEVPMIQREMINKCNLAGKPVIVATHMLDSMQVNPRPSRAEVSDVANAVLQGTDAIMLSGETAAGKYPVQSISTMSSIAVRAESMLDYADGFRQRSSEQPTTTTEVISQAVVSSSLELDAKAILTPTESGFTARMVSKYRPKSPIIAITSNDNVLQRLALLWGVIPVKGEERPESTDGIFQTALSNGGKTGLLEKGDYVVITAGTPTGRAGATNLIKIDQYGV</sequence>
<dbReference type="EC" id="2.7.1.40" evidence="6 17"/>
<dbReference type="InterPro" id="IPR036918">
    <property type="entry name" value="Pyrv_Knase_C_sf"/>
</dbReference>
<dbReference type="GO" id="GO:0016301">
    <property type="term" value="F:kinase activity"/>
    <property type="evidence" value="ECO:0007669"/>
    <property type="project" value="UniProtKB-KW"/>
</dbReference>
<evidence type="ECO:0000256" key="16">
    <source>
        <dbReference type="ARBA" id="ARBA00023317"/>
    </source>
</evidence>
<evidence type="ECO:0000256" key="17">
    <source>
        <dbReference type="NCBIfam" id="TIGR01064"/>
    </source>
</evidence>
<dbReference type="GO" id="GO:0004743">
    <property type="term" value="F:pyruvate kinase activity"/>
    <property type="evidence" value="ECO:0007669"/>
    <property type="project" value="UniProtKB-UniRule"/>
</dbReference>
<dbReference type="Proteomes" id="UP000600247">
    <property type="component" value="Unassembled WGS sequence"/>
</dbReference>
<evidence type="ECO:0000256" key="9">
    <source>
        <dbReference type="ARBA" id="ARBA00022723"/>
    </source>
</evidence>
<dbReference type="InterPro" id="IPR015793">
    <property type="entry name" value="Pyrv_Knase_brl"/>
</dbReference>
<dbReference type="GO" id="GO:0006950">
    <property type="term" value="P:response to stress"/>
    <property type="evidence" value="ECO:0007669"/>
    <property type="project" value="UniProtKB-ARBA"/>
</dbReference>
<evidence type="ECO:0000256" key="3">
    <source>
        <dbReference type="ARBA" id="ARBA00004997"/>
    </source>
</evidence>
<dbReference type="EMBL" id="BMHY01000010">
    <property type="protein sequence ID" value="GGG81517.1"/>
    <property type="molecule type" value="Genomic_DNA"/>
</dbReference>
<dbReference type="PANTHER" id="PTHR11817">
    <property type="entry name" value="PYRUVATE KINASE"/>
    <property type="match status" value="1"/>
</dbReference>
<evidence type="ECO:0000256" key="8">
    <source>
        <dbReference type="ARBA" id="ARBA00022679"/>
    </source>
</evidence>
<keyword evidence="13 18" id="KW-0460">Magnesium</keyword>
<feature type="domain" description="Pyruvate kinase barrel" evidence="19">
    <location>
        <begin position="1"/>
        <end position="323"/>
    </location>
</feature>
<evidence type="ECO:0000256" key="1">
    <source>
        <dbReference type="ARBA" id="ARBA00001946"/>
    </source>
</evidence>
<dbReference type="InterPro" id="IPR040442">
    <property type="entry name" value="Pyrv_kinase-like_dom_sf"/>
</dbReference>
<keyword evidence="9" id="KW-0479">Metal-binding</keyword>
<name>A0A917HKX8_9BACL</name>
<dbReference type="Gene3D" id="3.20.20.60">
    <property type="entry name" value="Phosphoenolpyruvate-binding domains"/>
    <property type="match status" value="1"/>
</dbReference>
<dbReference type="SUPFAM" id="SSF52935">
    <property type="entry name" value="PK C-terminal domain-like"/>
    <property type="match status" value="1"/>
</dbReference>
<dbReference type="NCBIfam" id="NF004978">
    <property type="entry name" value="PRK06354.1"/>
    <property type="match status" value="1"/>
</dbReference>
<dbReference type="Gene3D" id="2.40.33.10">
    <property type="entry name" value="PK beta-barrel domain-like"/>
    <property type="match status" value="1"/>
</dbReference>
<keyword evidence="8 18" id="KW-0808">Transferase</keyword>
<dbReference type="Gene3D" id="3.40.1380.20">
    <property type="entry name" value="Pyruvate kinase, C-terminal domain"/>
    <property type="match status" value="1"/>
</dbReference>
<evidence type="ECO:0000256" key="12">
    <source>
        <dbReference type="ARBA" id="ARBA00022840"/>
    </source>
</evidence>
<dbReference type="NCBIfam" id="TIGR01064">
    <property type="entry name" value="pyruv_kin"/>
    <property type="match status" value="1"/>
</dbReference>
<keyword evidence="14" id="KW-0630">Potassium</keyword>
<protein>
    <recommendedName>
        <fullName evidence="7 17">Pyruvate kinase</fullName>
        <ecNumber evidence="6 17">2.7.1.40</ecNumber>
    </recommendedName>
</protein>
<keyword evidence="22" id="KW-1185">Reference proteome</keyword>
<dbReference type="InterPro" id="IPR015806">
    <property type="entry name" value="Pyrv_Knase_insert_dom_sf"/>
</dbReference>
<gene>
    <name evidence="21" type="ORF">GCM10010918_43470</name>
</gene>
<dbReference type="InterPro" id="IPR011037">
    <property type="entry name" value="Pyrv_Knase-like_insert_dom_sf"/>
</dbReference>
<dbReference type="AlphaFoldDB" id="A0A917HKX8"/>
<evidence type="ECO:0000259" key="20">
    <source>
        <dbReference type="Pfam" id="PF02887"/>
    </source>
</evidence>
<dbReference type="Pfam" id="PF02887">
    <property type="entry name" value="PK_C"/>
    <property type="match status" value="1"/>
</dbReference>
<evidence type="ECO:0000259" key="19">
    <source>
        <dbReference type="Pfam" id="PF00224"/>
    </source>
</evidence>
<dbReference type="SUPFAM" id="SSF50800">
    <property type="entry name" value="PK beta-barrel domain-like"/>
    <property type="match status" value="1"/>
</dbReference>
<evidence type="ECO:0000256" key="6">
    <source>
        <dbReference type="ARBA" id="ARBA00012142"/>
    </source>
</evidence>
<feature type="domain" description="Pyruvate kinase C-terminal" evidence="20">
    <location>
        <begin position="356"/>
        <end position="469"/>
    </location>
</feature>
<accession>A0A917HKX8</accession>
<evidence type="ECO:0000256" key="5">
    <source>
        <dbReference type="ARBA" id="ARBA00008663"/>
    </source>
</evidence>
<evidence type="ECO:0000256" key="2">
    <source>
        <dbReference type="ARBA" id="ARBA00001958"/>
    </source>
</evidence>
<evidence type="ECO:0000313" key="22">
    <source>
        <dbReference type="Proteomes" id="UP000600247"/>
    </source>
</evidence>
<keyword evidence="12" id="KW-0067">ATP-binding</keyword>
<comment type="caution">
    <text evidence="21">The sequence shown here is derived from an EMBL/GenBank/DDBJ whole genome shotgun (WGS) entry which is preliminary data.</text>
</comment>
<evidence type="ECO:0000256" key="14">
    <source>
        <dbReference type="ARBA" id="ARBA00022958"/>
    </source>
</evidence>
<dbReference type="InterPro" id="IPR001697">
    <property type="entry name" value="Pyr_Knase"/>
</dbReference>
<comment type="catalytic activity">
    <reaction evidence="18">
        <text>pyruvate + ATP = phosphoenolpyruvate + ADP + H(+)</text>
        <dbReference type="Rhea" id="RHEA:18157"/>
        <dbReference type="ChEBI" id="CHEBI:15361"/>
        <dbReference type="ChEBI" id="CHEBI:15378"/>
        <dbReference type="ChEBI" id="CHEBI:30616"/>
        <dbReference type="ChEBI" id="CHEBI:58702"/>
        <dbReference type="ChEBI" id="CHEBI:456216"/>
        <dbReference type="EC" id="2.7.1.40"/>
    </reaction>
</comment>
<keyword evidence="11 18" id="KW-0418">Kinase</keyword>
<dbReference type="NCBIfam" id="NF004491">
    <property type="entry name" value="PRK05826.1"/>
    <property type="match status" value="1"/>
</dbReference>
<comment type="cofactor">
    <cofactor evidence="2">
        <name>K(+)</name>
        <dbReference type="ChEBI" id="CHEBI:29103"/>
    </cofactor>
</comment>
<comment type="pathway">
    <text evidence="3 18">Carbohydrate degradation; glycolysis; pyruvate from D-glyceraldehyde 3-phosphate: step 5/5.</text>
</comment>
<dbReference type="FunFam" id="3.20.20.60:FF:000001">
    <property type="entry name" value="Pyruvate kinase"/>
    <property type="match status" value="1"/>
</dbReference>
<dbReference type="FunFam" id="2.40.33.10:FF:000001">
    <property type="entry name" value="Pyruvate kinase"/>
    <property type="match status" value="1"/>
</dbReference>
<evidence type="ECO:0000256" key="7">
    <source>
        <dbReference type="ARBA" id="ARBA00018587"/>
    </source>
</evidence>
<keyword evidence="16 21" id="KW-0670">Pyruvate</keyword>
<comment type="cofactor">
    <cofactor evidence="1">
        <name>Mg(2+)</name>
        <dbReference type="ChEBI" id="CHEBI:18420"/>
    </cofactor>
</comment>
<comment type="similarity">
    <text evidence="4">In the C-terminal section; belongs to the PEP-utilizing enzyme family.</text>
</comment>
<dbReference type="GO" id="GO:0005524">
    <property type="term" value="F:ATP binding"/>
    <property type="evidence" value="ECO:0007669"/>
    <property type="project" value="UniProtKB-KW"/>
</dbReference>
<dbReference type="Pfam" id="PF00224">
    <property type="entry name" value="PK"/>
    <property type="match status" value="1"/>
</dbReference>
<evidence type="ECO:0000256" key="15">
    <source>
        <dbReference type="ARBA" id="ARBA00023152"/>
    </source>
</evidence>
<dbReference type="PROSITE" id="PS00110">
    <property type="entry name" value="PYRUVATE_KINASE"/>
    <property type="match status" value="1"/>
</dbReference>
<dbReference type="SUPFAM" id="SSF51621">
    <property type="entry name" value="Phosphoenolpyruvate/pyruvate domain"/>
    <property type="match status" value="1"/>
</dbReference>
<evidence type="ECO:0000256" key="18">
    <source>
        <dbReference type="RuleBase" id="RU000504"/>
    </source>
</evidence>
<dbReference type="GO" id="GO:0000287">
    <property type="term" value="F:magnesium ion binding"/>
    <property type="evidence" value="ECO:0007669"/>
    <property type="project" value="UniProtKB-UniRule"/>
</dbReference>
<evidence type="ECO:0000256" key="10">
    <source>
        <dbReference type="ARBA" id="ARBA00022741"/>
    </source>
</evidence>
<dbReference type="RefSeq" id="WP_188891324.1">
    <property type="nucleotide sequence ID" value="NZ_BMHY01000010.1"/>
</dbReference>
<dbReference type="GO" id="GO:0030955">
    <property type="term" value="F:potassium ion binding"/>
    <property type="evidence" value="ECO:0007669"/>
    <property type="project" value="UniProtKB-UniRule"/>
</dbReference>
<comment type="similarity">
    <text evidence="5 18">Belongs to the pyruvate kinase family.</text>
</comment>
<evidence type="ECO:0000256" key="4">
    <source>
        <dbReference type="ARBA" id="ARBA00006237"/>
    </source>
</evidence>
<dbReference type="InterPro" id="IPR015795">
    <property type="entry name" value="Pyrv_Knase_C"/>
</dbReference>
<dbReference type="PRINTS" id="PR01050">
    <property type="entry name" value="PYRUVTKNASE"/>
</dbReference>
<keyword evidence="15 18" id="KW-0324">Glycolysis</keyword>
<reference evidence="21 22" key="1">
    <citation type="journal article" date="2014" name="Int. J. Syst. Evol. Microbiol.">
        <title>Complete genome sequence of Corynebacterium casei LMG S-19264T (=DSM 44701T), isolated from a smear-ripened cheese.</title>
        <authorList>
            <consortium name="US DOE Joint Genome Institute (JGI-PGF)"/>
            <person name="Walter F."/>
            <person name="Albersmeier A."/>
            <person name="Kalinowski J."/>
            <person name="Ruckert C."/>
        </authorList>
    </citation>
    <scope>NUCLEOTIDE SEQUENCE [LARGE SCALE GENOMIC DNA]</scope>
    <source>
        <strain evidence="21 22">CGMCC 1.15286</strain>
    </source>
</reference>